<feature type="active site" description="Charge relay system" evidence="5">
    <location>
        <position position="418"/>
    </location>
</feature>
<comment type="caution">
    <text evidence="8">The sequence shown here is derived from an EMBL/GenBank/DDBJ whole genome shotgun (WGS) entry which is preliminary data.</text>
</comment>
<dbReference type="AlphaFoldDB" id="A0AAV4FNK0"/>
<organism evidence="8 9">
    <name type="scientific">Elysia marginata</name>
    <dbReference type="NCBI Taxonomy" id="1093978"/>
    <lineage>
        <taxon>Eukaryota</taxon>
        <taxon>Metazoa</taxon>
        <taxon>Spiralia</taxon>
        <taxon>Lophotrochozoa</taxon>
        <taxon>Mollusca</taxon>
        <taxon>Gastropoda</taxon>
        <taxon>Heterobranchia</taxon>
        <taxon>Euthyneura</taxon>
        <taxon>Panpulmonata</taxon>
        <taxon>Sacoglossa</taxon>
        <taxon>Placobranchoidea</taxon>
        <taxon>Plakobranchidae</taxon>
        <taxon>Elysia</taxon>
    </lineage>
</organism>
<keyword evidence="3 5" id="KW-0378">Hydrolase</keyword>
<evidence type="ECO:0000256" key="2">
    <source>
        <dbReference type="ARBA" id="ARBA00022670"/>
    </source>
</evidence>
<keyword evidence="2 5" id="KW-0645">Protease</keyword>
<dbReference type="Proteomes" id="UP000762676">
    <property type="component" value="Unassembled WGS sequence"/>
</dbReference>
<dbReference type="SUPFAM" id="SSF52743">
    <property type="entry name" value="Subtilisin-like"/>
    <property type="match status" value="1"/>
</dbReference>
<dbReference type="PROSITE" id="PS00137">
    <property type="entry name" value="SUBTILASE_HIS"/>
    <property type="match status" value="1"/>
</dbReference>
<keyword evidence="9" id="KW-1185">Reference proteome</keyword>
<dbReference type="InterPro" id="IPR022398">
    <property type="entry name" value="Peptidase_S8_His-AS"/>
</dbReference>
<dbReference type="InterPro" id="IPR015500">
    <property type="entry name" value="Peptidase_S8_subtilisin-rel"/>
</dbReference>
<dbReference type="GO" id="GO:0006508">
    <property type="term" value="P:proteolysis"/>
    <property type="evidence" value="ECO:0007669"/>
    <property type="project" value="UniProtKB-KW"/>
</dbReference>
<dbReference type="PANTHER" id="PTHR43399:SF4">
    <property type="entry name" value="CELL WALL-ASSOCIATED PROTEASE"/>
    <property type="match status" value="1"/>
</dbReference>
<evidence type="ECO:0000259" key="7">
    <source>
        <dbReference type="Pfam" id="PF00082"/>
    </source>
</evidence>
<dbReference type="InterPro" id="IPR000209">
    <property type="entry name" value="Peptidase_S8/S53_dom"/>
</dbReference>
<dbReference type="PROSITE" id="PS00136">
    <property type="entry name" value="SUBTILASE_ASP"/>
    <property type="match status" value="1"/>
</dbReference>
<dbReference type="InterPro" id="IPR023827">
    <property type="entry name" value="Peptidase_S8_Asp-AS"/>
</dbReference>
<reference evidence="8 9" key="1">
    <citation type="journal article" date="2021" name="Elife">
        <title>Chloroplast acquisition without the gene transfer in kleptoplastic sea slugs, Plakobranchus ocellatus.</title>
        <authorList>
            <person name="Maeda T."/>
            <person name="Takahashi S."/>
            <person name="Yoshida T."/>
            <person name="Shimamura S."/>
            <person name="Takaki Y."/>
            <person name="Nagai Y."/>
            <person name="Toyoda A."/>
            <person name="Suzuki Y."/>
            <person name="Arimoto A."/>
            <person name="Ishii H."/>
            <person name="Satoh N."/>
            <person name="Nishiyama T."/>
            <person name="Hasebe M."/>
            <person name="Maruyama T."/>
            <person name="Minagawa J."/>
            <person name="Obokata J."/>
            <person name="Shigenobu S."/>
        </authorList>
    </citation>
    <scope>NUCLEOTIDE SEQUENCE [LARGE SCALE GENOMIC DNA]</scope>
</reference>
<accession>A0AAV4FNK0</accession>
<evidence type="ECO:0000313" key="8">
    <source>
        <dbReference type="EMBL" id="GFR74596.1"/>
    </source>
</evidence>
<dbReference type="PROSITE" id="PS51892">
    <property type="entry name" value="SUBTILASE"/>
    <property type="match status" value="1"/>
</dbReference>
<comment type="similarity">
    <text evidence="1 5 6">Belongs to the peptidase S8 family.</text>
</comment>
<dbReference type="PROSITE" id="PS00138">
    <property type="entry name" value="SUBTILASE_SER"/>
    <property type="match status" value="1"/>
</dbReference>
<sequence length="497" mass="54992">MKKWASLDPKADSISGMSVELAHEKLIKGREKTASKVIVGVIDSGVDIEHEDLKGVIWTNEKEIPNNHIDDDKNGYVDDINGWNFLGNTIHENLEFTRILKKGDDGSQTYKKAQKMYNGEFKEANDNLQHYIFLKEKIHISDSIIKLQIVDDKDITLKSLENLEHRAGISPETKKHIDFLRGFLSFGPSIDIIIEQLQKGLDYFQGQVDYHLNMDFNGRASLSDDPDNFDDIYYGNNNVMGPSKKEIEHGTHVAGIIAAKRHNNIGLDGIADNVEIMVLRAVPDGDEYDKDIALSIKYAVDNGAKVINTSFGKAFSPHMDKVKEAILYAAKKDVLIVNAAGNDTDNIDVVESYPTDFYEGKEIADNMITIGAITPQFGDNLVAPFSNYGKTNVDVFAPGVKIWSTTPNNKYKFLDGTSMAAPQVTGVATLVRSLYPRLKASQVKAIIMASGISINGKITVGEKKNVSMTEISKTGKIVNLYNAILMADKMNAGKLKL</sequence>
<evidence type="ECO:0000313" key="9">
    <source>
        <dbReference type="Proteomes" id="UP000762676"/>
    </source>
</evidence>
<feature type="active site" description="Charge relay system" evidence="5">
    <location>
        <position position="249"/>
    </location>
</feature>
<dbReference type="InterPro" id="IPR023828">
    <property type="entry name" value="Peptidase_S8_Ser-AS"/>
</dbReference>
<dbReference type="InterPro" id="IPR036852">
    <property type="entry name" value="Peptidase_S8/S53_dom_sf"/>
</dbReference>
<feature type="active site" description="Charge relay system" evidence="5">
    <location>
        <position position="43"/>
    </location>
</feature>
<dbReference type="EMBL" id="BMAT01004494">
    <property type="protein sequence ID" value="GFR74596.1"/>
    <property type="molecule type" value="Genomic_DNA"/>
</dbReference>
<proteinExistence type="inferred from homology"/>
<gene>
    <name evidence="8" type="ORF">ElyMa_002167200</name>
</gene>
<evidence type="ECO:0000256" key="1">
    <source>
        <dbReference type="ARBA" id="ARBA00011073"/>
    </source>
</evidence>
<dbReference type="PRINTS" id="PR00723">
    <property type="entry name" value="SUBTILISIN"/>
</dbReference>
<dbReference type="PANTHER" id="PTHR43399">
    <property type="entry name" value="SUBTILISIN-RELATED"/>
    <property type="match status" value="1"/>
</dbReference>
<dbReference type="GO" id="GO:0004252">
    <property type="term" value="F:serine-type endopeptidase activity"/>
    <property type="evidence" value="ECO:0007669"/>
    <property type="project" value="UniProtKB-UniRule"/>
</dbReference>
<dbReference type="Pfam" id="PF00082">
    <property type="entry name" value="Peptidase_S8"/>
    <property type="match status" value="1"/>
</dbReference>
<keyword evidence="4 5" id="KW-0720">Serine protease</keyword>
<name>A0AAV4FNK0_9GAST</name>
<evidence type="ECO:0000256" key="4">
    <source>
        <dbReference type="ARBA" id="ARBA00022825"/>
    </source>
</evidence>
<protein>
    <submittedName>
        <fullName evidence="8">Peptidase S8</fullName>
    </submittedName>
</protein>
<evidence type="ECO:0000256" key="3">
    <source>
        <dbReference type="ARBA" id="ARBA00022801"/>
    </source>
</evidence>
<dbReference type="InterPro" id="IPR051048">
    <property type="entry name" value="Peptidase_S8/S53_subtilisin"/>
</dbReference>
<dbReference type="CDD" id="cd07483">
    <property type="entry name" value="Peptidases_S8_Subtilisin_Novo-like"/>
    <property type="match status" value="1"/>
</dbReference>
<dbReference type="InterPro" id="IPR034080">
    <property type="entry name" value="Protease_P7-like_dom"/>
</dbReference>
<feature type="domain" description="Peptidase S8/S53" evidence="7">
    <location>
        <begin position="35"/>
        <end position="450"/>
    </location>
</feature>
<evidence type="ECO:0000256" key="6">
    <source>
        <dbReference type="RuleBase" id="RU003355"/>
    </source>
</evidence>
<evidence type="ECO:0000256" key="5">
    <source>
        <dbReference type="PROSITE-ProRule" id="PRU01240"/>
    </source>
</evidence>
<dbReference type="Gene3D" id="3.40.50.200">
    <property type="entry name" value="Peptidase S8/S53 domain"/>
    <property type="match status" value="2"/>
</dbReference>